<gene>
    <name evidence="2" type="ORF">E2C01_050466</name>
</gene>
<dbReference type="Proteomes" id="UP000324222">
    <property type="component" value="Unassembled WGS sequence"/>
</dbReference>
<dbReference type="AlphaFoldDB" id="A0A5B7GGG8"/>
<accession>A0A5B7GGG8</accession>
<evidence type="ECO:0000256" key="1">
    <source>
        <dbReference type="SAM" id="MobiDB-lite"/>
    </source>
</evidence>
<name>A0A5B7GGG8_PORTR</name>
<keyword evidence="3" id="KW-1185">Reference proteome</keyword>
<evidence type="ECO:0000313" key="3">
    <source>
        <dbReference type="Proteomes" id="UP000324222"/>
    </source>
</evidence>
<evidence type="ECO:0000313" key="2">
    <source>
        <dbReference type="EMBL" id="MPC56505.1"/>
    </source>
</evidence>
<dbReference type="EMBL" id="VSRR010013995">
    <property type="protein sequence ID" value="MPC56505.1"/>
    <property type="molecule type" value="Genomic_DNA"/>
</dbReference>
<feature type="region of interest" description="Disordered" evidence="1">
    <location>
        <begin position="38"/>
        <end position="67"/>
    </location>
</feature>
<proteinExistence type="predicted"/>
<comment type="caution">
    <text evidence="2">The sequence shown here is derived from an EMBL/GenBank/DDBJ whole genome shotgun (WGS) entry which is preliminary data.</text>
</comment>
<reference evidence="2 3" key="1">
    <citation type="submission" date="2019-05" db="EMBL/GenBank/DDBJ databases">
        <title>Another draft genome of Portunus trituberculatus and its Hox gene families provides insights of decapod evolution.</title>
        <authorList>
            <person name="Jeong J.-H."/>
            <person name="Song I."/>
            <person name="Kim S."/>
            <person name="Choi T."/>
            <person name="Kim D."/>
            <person name="Ryu S."/>
            <person name="Kim W."/>
        </authorList>
    </citation>
    <scope>NUCLEOTIDE SEQUENCE [LARGE SCALE GENOMIC DNA]</scope>
    <source>
        <tissue evidence="2">Muscle</tissue>
    </source>
</reference>
<feature type="region of interest" description="Disordered" evidence="1">
    <location>
        <begin position="83"/>
        <end position="102"/>
    </location>
</feature>
<feature type="compositionally biased region" description="Low complexity" evidence="1">
    <location>
        <begin position="40"/>
        <end position="51"/>
    </location>
</feature>
<sequence length="163" mass="17726">MGQKGHFLENIYTTLVRWGRITLAERCKAAHQAFSELIRPPSSQSSPQSFSIATRPPRADHRPSQLQPGLSELTAGLLRCNQSPRAHHRPPPLHPGLPELTTGVLRNSRSSRSASVLCLTCQAIYCVQTGGRCVFPERWTSGSRCSPLANGTCAPDPTLDTSA</sequence>
<organism evidence="2 3">
    <name type="scientific">Portunus trituberculatus</name>
    <name type="common">Swimming crab</name>
    <name type="synonym">Neptunus trituberculatus</name>
    <dbReference type="NCBI Taxonomy" id="210409"/>
    <lineage>
        <taxon>Eukaryota</taxon>
        <taxon>Metazoa</taxon>
        <taxon>Ecdysozoa</taxon>
        <taxon>Arthropoda</taxon>
        <taxon>Crustacea</taxon>
        <taxon>Multicrustacea</taxon>
        <taxon>Malacostraca</taxon>
        <taxon>Eumalacostraca</taxon>
        <taxon>Eucarida</taxon>
        <taxon>Decapoda</taxon>
        <taxon>Pleocyemata</taxon>
        <taxon>Brachyura</taxon>
        <taxon>Eubrachyura</taxon>
        <taxon>Portunoidea</taxon>
        <taxon>Portunidae</taxon>
        <taxon>Portuninae</taxon>
        <taxon>Portunus</taxon>
    </lineage>
</organism>
<protein>
    <submittedName>
        <fullName evidence="2">Uncharacterized protein</fullName>
    </submittedName>
</protein>